<comment type="caution">
    <text evidence="2">The sequence shown here is derived from an EMBL/GenBank/DDBJ whole genome shotgun (WGS) entry which is preliminary data.</text>
</comment>
<keyword evidence="1" id="KW-0812">Transmembrane</keyword>
<evidence type="ECO:0008006" key="4">
    <source>
        <dbReference type="Google" id="ProtNLM"/>
    </source>
</evidence>
<keyword evidence="1" id="KW-1133">Transmembrane helix</keyword>
<sequence>MENDLAQRFAEMSDDELQKYAASAQLDEHALSLLVAELNRRGLLPQGTGHAPNTGNEIGASRPNYLQLVRGLSPLNAQILLGRLRVEGVDAHLSGANIVQVDPLWFYALGGVRVFVHRGHLATAFDVLNATWKGDYAVVDAEEASAPVVDRLNDKRLLGWKIVLWVALVIGGTSLAALWWPLYQQFAYPTAPALPAGAFGRGMASVLLMAYVAFWLFFVNGVVRRQRRP</sequence>
<accession>A0ABQ1FQ58</accession>
<evidence type="ECO:0000256" key="1">
    <source>
        <dbReference type="SAM" id="Phobius"/>
    </source>
</evidence>
<evidence type="ECO:0000313" key="3">
    <source>
        <dbReference type="Proteomes" id="UP000620046"/>
    </source>
</evidence>
<organism evidence="2 3">
    <name type="scientific">Dyella nitratireducens</name>
    <dbReference type="NCBI Taxonomy" id="1849580"/>
    <lineage>
        <taxon>Bacteria</taxon>
        <taxon>Pseudomonadati</taxon>
        <taxon>Pseudomonadota</taxon>
        <taxon>Gammaproteobacteria</taxon>
        <taxon>Lysobacterales</taxon>
        <taxon>Rhodanobacteraceae</taxon>
        <taxon>Dyella</taxon>
    </lineage>
</organism>
<name>A0ABQ1FQ58_9GAMM</name>
<keyword evidence="1" id="KW-0472">Membrane</keyword>
<proteinExistence type="predicted"/>
<gene>
    <name evidence="2" type="ORF">GCM10010981_11740</name>
</gene>
<dbReference type="Proteomes" id="UP000620046">
    <property type="component" value="Unassembled WGS sequence"/>
</dbReference>
<feature type="transmembrane region" description="Helical" evidence="1">
    <location>
        <begin position="162"/>
        <end position="182"/>
    </location>
</feature>
<feature type="transmembrane region" description="Helical" evidence="1">
    <location>
        <begin position="202"/>
        <end position="223"/>
    </location>
</feature>
<reference evidence="3" key="1">
    <citation type="journal article" date="2019" name="Int. J. Syst. Evol. Microbiol.">
        <title>The Global Catalogue of Microorganisms (GCM) 10K type strain sequencing project: providing services to taxonomists for standard genome sequencing and annotation.</title>
        <authorList>
            <consortium name="The Broad Institute Genomics Platform"/>
            <consortium name="The Broad Institute Genome Sequencing Center for Infectious Disease"/>
            <person name="Wu L."/>
            <person name="Ma J."/>
        </authorList>
    </citation>
    <scope>NUCLEOTIDE SEQUENCE [LARGE SCALE GENOMIC DNA]</scope>
    <source>
        <strain evidence="3">CGMCC 1.15439</strain>
    </source>
</reference>
<keyword evidence="3" id="KW-1185">Reference proteome</keyword>
<protein>
    <recommendedName>
        <fullName evidence="4">DUF2007 domain-containing protein</fullName>
    </recommendedName>
</protein>
<dbReference type="EMBL" id="BMJA01000001">
    <property type="protein sequence ID" value="GGA24908.1"/>
    <property type="molecule type" value="Genomic_DNA"/>
</dbReference>
<dbReference type="RefSeq" id="WP_188793301.1">
    <property type="nucleotide sequence ID" value="NZ_BMJA01000001.1"/>
</dbReference>
<evidence type="ECO:0000313" key="2">
    <source>
        <dbReference type="EMBL" id="GGA24908.1"/>
    </source>
</evidence>